<evidence type="ECO:0000256" key="4">
    <source>
        <dbReference type="ARBA" id="ARBA00022842"/>
    </source>
</evidence>
<dbReference type="GO" id="GO:0005525">
    <property type="term" value="F:GTP binding"/>
    <property type="evidence" value="ECO:0007669"/>
    <property type="project" value="UniProtKB-UniRule"/>
</dbReference>
<keyword evidence="2 8" id="KW-0479">Metal-binding</keyword>
<feature type="binding site" evidence="8">
    <location>
        <position position="275"/>
    </location>
    <ligand>
        <name>Mg(2+)</name>
        <dbReference type="ChEBI" id="CHEBI:18420"/>
    </ligand>
</feature>
<dbReference type="PANTHER" id="PTHR10229">
    <property type="entry name" value="GTP-BINDING PROTEIN HFLX"/>
    <property type="match status" value="1"/>
</dbReference>
<dbReference type="SUPFAM" id="SSF52540">
    <property type="entry name" value="P-loop containing nucleoside triphosphate hydrolases"/>
    <property type="match status" value="1"/>
</dbReference>
<dbReference type="GO" id="GO:0046872">
    <property type="term" value="F:metal ion binding"/>
    <property type="evidence" value="ECO:0007669"/>
    <property type="project" value="UniProtKB-KW"/>
</dbReference>
<keyword evidence="3 6" id="KW-0547">Nucleotide-binding</keyword>
<dbReference type="HAMAP" id="MF_00900">
    <property type="entry name" value="GTPase_HflX"/>
    <property type="match status" value="1"/>
</dbReference>
<dbReference type="GO" id="GO:0043022">
    <property type="term" value="F:ribosome binding"/>
    <property type="evidence" value="ECO:0007669"/>
    <property type="project" value="TreeGrafter"/>
</dbReference>
<dbReference type="PANTHER" id="PTHR10229:SF0">
    <property type="entry name" value="GTP-BINDING PROTEIN 6-RELATED"/>
    <property type="match status" value="1"/>
</dbReference>
<proteinExistence type="inferred from homology"/>
<feature type="binding site" evidence="7">
    <location>
        <begin position="273"/>
        <end position="277"/>
    </location>
    <ligand>
        <name>GTP</name>
        <dbReference type="ChEBI" id="CHEBI:37565"/>
    </ligand>
</feature>
<name>A0A7V0XF53_UNCW3</name>
<dbReference type="Gene3D" id="3.40.50.11060">
    <property type="entry name" value="GTPase HflX, N-terminal domain"/>
    <property type="match status" value="1"/>
</dbReference>
<dbReference type="Proteomes" id="UP000885672">
    <property type="component" value="Unassembled WGS sequence"/>
</dbReference>
<evidence type="ECO:0000256" key="7">
    <source>
        <dbReference type="PIRSR" id="PIRSR006809-1"/>
    </source>
</evidence>
<evidence type="ECO:0000256" key="2">
    <source>
        <dbReference type="ARBA" id="ARBA00022723"/>
    </source>
</evidence>
<comment type="similarity">
    <text evidence="6">Belongs to the TRAFAC class OBG-HflX-like GTPase superfamily. HflX GTPase family.</text>
</comment>
<comment type="subunit">
    <text evidence="6">Monomer. Associates with the 50S ribosomal subunit.</text>
</comment>
<evidence type="ECO:0000313" key="11">
    <source>
        <dbReference type="EMBL" id="HDQ99454.1"/>
    </source>
</evidence>
<reference evidence="11" key="1">
    <citation type="journal article" date="2020" name="mSystems">
        <title>Genome- and Community-Level Interaction Insights into Carbon Utilization and Element Cycling Functions of Hydrothermarchaeota in Hydrothermal Sediment.</title>
        <authorList>
            <person name="Zhou Z."/>
            <person name="Liu Y."/>
            <person name="Xu W."/>
            <person name="Pan J."/>
            <person name="Luo Z.H."/>
            <person name="Li M."/>
        </authorList>
    </citation>
    <scope>NUCLEOTIDE SEQUENCE [LARGE SCALE GENOMIC DNA]</scope>
    <source>
        <strain evidence="11">SpSt-1182</strain>
    </source>
</reference>
<comment type="subcellular location">
    <subcellularLocation>
        <location evidence="6">Cytoplasm</location>
    </subcellularLocation>
    <text evidence="6">May associate with membranes.</text>
</comment>
<dbReference type="InterPro" id="IPR027417">
    <property type="entry name" value="P-loop_NTPase"/>
</dbReference>
<dbReference type="InterPro" id="IPR042108">
    <property type="entry name" value="GTPase_HflX_N_sf"/>
</dbReference>
<dbReference type="InterPro" id="IPR030394">
    <property type="entry name" value="G_HFLX_dom"/>
</dbReference>
<feature type="binding site" evidence="8">
    <location>
        <position position="255"/>
    </location>
    <ligand>
        <name>Mg(2+)</name>
        <dbReference type="ChEBI" id="CHEBI:18420"/>
    </ligand>
</feature>
<feature type="binding site" evidence="7">
    <location>
        <begin position="248"/>
        <end position="255"/>
    </location>
    <ligand>
        <name>GTP</name>
        <dbReference type="ChEBI" id="CHEBI:37565"/>
    </ligand>
</feature>
<feature type="binding site" evidence="7">
    <location>
        <begin position="295"/>
        <end position="298"/>
    </location>
    <ligand>
        <name>GTP</name>
        <dbReference type="ChEBI" id="CHEBI:37565"/>
    </ligand>
</feature>
<comment type="caution">
    <text evidence="11">The sequence shown here is derived from an EMBL/GenBank/DDBJ whole genome shotgun (WGS) entry which is preliminary data.</text>
</comment>
<dbReference type="InterPro" id="IPR032305">
    <property type="entry name" value="GTP-bd_M"/>
</dbReference>
<dbReference type="PIRSF" id="PIRSF006809">
    <property type="entry name" value="GTP-binding_hflX_prd"/>
    <property type="match status" value="1"/>
</dbReference>
<feature type="binding site" evidence="7">
    <location>
        <begin position="386"/>
        <end position="388"/>
    </location>
    <ligand>
        <name>GTP</name>
        <dbReference type="ChEBI" id="CHEBI:37565"/>
    </ligand>
</feature>
<evidence type="ECO:0000256" key="8">
    <source>
        <dbReference type="PIRSR" id="PIRSR006809-2"/>
    </source>
</evidence>
<dbReference type="NCBIfam" id="TIGR03156">
    <property type="entry name" value="GTP_HflX"/>
    <property type="match status" value="1"/>
</dbReference>
<dbReference type="InterPro" id="IPR006073">
    <property type="entry name" value="GTP-bd"/>
</dbReference>
<feature type="region of interest" description="Disordered" evidence="9">
    <location>
        <begin position="21"/>
        <end position="45"/>
    </location>
</feature>
<gene>
    <name evidence="6 11" type="primary">hflX</name>
    <name evidence="11" type="ORF">ENN51_04115</name>
</gene>
<dbReference type="AlphaFoldDB" id="A0A7V0XF53"/>
<organism evidence="11">
    <name type="scientific">candidate division WOR-3 bacterium</name>
    <dbReference type="NCBI Taxonomy" id="2052148"/>
    <lineage>
        <taxon>Bacteria</taxon>
        <taxon>Bacteria division WOR-3</taxon>
    </lineage>
</organism>
<dbReference type="Pfam" id="PF01926">
    <property type="entry name" value="MMR_HSR1"/>
    <property type="match status" value="1"/>
</dbReference>
<dbReference type="Pfam" id="PF13167">
    <property type="entry name" value="GTP-bdg_N"/>
    <property type="match status" value="1"/>
</dbReference>
<sequence length="476" mass="52688">MPSLSANGWFMYCTAATDEDGSRMTRARRPGSVGPGFPDQTGRELTAQQPVSRALLVGLASSNRERWVRADSLDELGALTRTAGGEVVEKLVQVRDRIDPALYFGRGFARRLGELCFEAAVNLVIVDEPLSPTQQRNLEREVGVRVIDRSALILDIFAVHARTAEARLQVELAQLEYRQSRLVGTREELSRLGGGIGTRGPGETQLEVDRRRIRQRITALRRGLEKVARERAVQCRGRSHLPRVALVGYTNAGKSTLFNRLARARVLVSDRLFATLDANTRPWQIADHIRLLLTDTVGFIRHLPHELIASFRATLAEVRDADLLLHLADATNPRLDATIDVVHDTLEEVGASGVHRQLVFTKTDGLFDDAGRARLERLYSGAVFLSALTGEGIEDLKRELVERIESGMIACRFSLPAERQDLVHRVRRSGRVLSEAGSGGRVQLTMLGFPEDIGRVRSQLVGFVGVRVSDRPLPGP</sequence>
<dbReference type="Gene3D" id="6.10.250.2860">
    <property type="match status" value="1"/>
</dbReference>
<keyword evidence="4 8" id="KW-0460">Magnesium</keyword>
<dbReference type="Gene3D" id="3.40.50.300">
    <property type="entry name" value="P-loop containing nucleotide triphosphate hydrolases"/>
    <property type="match status" value="1"/>
</dbReference>
<accession>A0A7V0XF53</accession>
<evidence type="ECO:0000256" key="9">
    <source>
        <dbReference type="SAM" id="MobiDB-lite"/>
    </source>
</evidence>
<evidence type="ECO:0000256" key="6">
    <source>
        <dbReference type="HAMAP-Rule" id="MF_00900"/>
    </source>
</evidence>
<dbReference type="FunFam" id="3.40.50.11060:FF:000001">
    <property type="entry name" value="GTPase HflX"/>
    <property type="match status" value="1"/>
</dbReference>
<dbReference type="GO" id="GO:0003924">
    <property type="term" value="F:GTPase activity"/>
    <property type="evidence" value="ECO:0007669"/>
    <property type="project" value="UniProtKB-UniRule"/>
</dbReference>
<dbReference type="EMBL" id="DSBX01000155">
    <property type="protein sequence ID" value="HDQ99454.1"/>
    <property type="molecule type" value="Genomic_DNA"/>
</dbReference>
<dbReference type="GO" id="GO:0005737">
    <property type="term" value="C:cytoplasm"/>
    <property type="evidence" value="ECO:0007669"/>
    <property type="project" value="UniProtKB-SubCell"/>
</dbReference>
<dbReference type="CDD" id="cd01878">
    <property type="entry name" value="HflX"/>
    <property type="match status" value="1"/>
</dbReference>
<evidence type="ECO:0000259" key="10">
    <source>
        <dbReference type="PROSITE" id="PS51705"/>
    </source>
</evidence>
<dbReference type="PROSITE" id="PS51705">
    <property type="entry name" value="G_HFLX"/>
    <property type="match status" value="1"/>
</dbReference>
<dbReference type="InterPro" id="IPR016496">
    <property type="entry name" value="GTPase_HflX"/>
</dbReference>
<dbReference type="PRINTS" id="PR00326">
    <property type="entry name" value="GTP1OBG"/>
</dbReference>
<comment type="function">
    <text evidence="6">GTPase that associates with the 50S ribosomal subunit and may have a role during protein synthesis or ribosome biogenesis.</text>
</comment>
<feature type="domain" description="Hflx-type G" evidence="10">
    <location>
        <begin position="242"/>
        <end position="408"/>
    </location>
</feature>
<protein>
    <recommendedName>
        <fullName evidence="6">GTPase HflX</fullName>
    </recommendedName>
    <alternativeName>
        <fullName evidence="6">GTP-binding protein HflX</fullName>
    </alternativeName>
</protein>
<dbReference type="Pfam" id="PF16360">
    <property type="entry name" value="GTP-bdg_M"/>
    <property type="match status" value="1"/>
</dbReference>
<evidence type="ECO:0000256" key="1">
    <source>
        <dbReference type="ARBA" id="ARBA00022490"/>
    </source>
</evidence>
<evidence type="ECO:0000256" key="3">
    <source>
        <dbReference type="ARBA" id="ARBA00022741"/>
    </source>
</evidence>
<keyword evidence="5 6" id="KW-0342">GTP-binding</keyword>
<evidence type="ECO:0000256" key="5">
    <source>
        <dbReference type="ARBA" id="ARBA00023134"/>
    </source>
</evidence>
<dbReference type="InterPro" id="IPR025121">
    <property type="entry name" value="GTPase_HflX_N"/>
</dbReference>
<comment type="cofactor">
    <cofactor evidence="8">
        <name>Mg(2+)</name>
        <dbReference type="ChEBI" id="CHEBI:18420"/>
    </cofactor>
</comment>
<keyword evidence="1 6" id="KW-0963">Cytoplasm</keyword>